<dbReference type="Proteomes" id="UP001177003">
    <property type="component" value="Chromosome 3"/>
</dbReference>
<evidence type="ECO:0000313" key="1">
    <source>
        <dbReference type="EMBL" id="CAI9276692.1"/>
    </source>
</evidence>
<accession>A0AA35YMR4</accession>
<organism evidence="1 2">
    <name type="scientific">Lactuca saligna</name>
    <name type="common">Willowleaf lettuce</name>
    <dbReference type="NCBI Taxonomy" id="75948"/>
    <lineage>
        <taxon>Eukaryota</taxon>
        <taxon>Viridiplantae</taxon>
        <taxon>Streptophyta</taxon>
        <taxon>Embryophyta</taxon>
        <taxon>Tracheophyta</taxon>
        <taxon>Spermatophyta</taxon>
        <taxon>Magnoliopsida</taxon>
        <taxon>eudicotyledons</taxon>
        <taxon>Gunneridae</taxon>
        <taxon>Pentapetalae</taxon>
        <taxon>asterids</taxon>
        <taxon>campanulids</taxon>
        <taxon>Asterales</taxon>
        <taxon>Asteraceae</taxon>
        <taxon>Cichorioideae</taxon>
        <taxon>Cichorieae</taxon>
        <taxon>Lactucinae</taxon>
        <taxon>Lactuca</taxon>
    </lineage>
</organism>
<gene>
    <name evidence="1" type="ORF">LSALG_LOCUS16661</name>
</gene>
<reference evidence="1" key="1">
    <citation type="submission" date="2023-04" db="EMBL/GenBank/DDBJ databases">
        <authorList>
            <person name="Vijverberg K."/>
            <person name="Xiong W."/>
            <person name="Schranz E."/>
        </authorList>
    </citation>
    <scope>NUCLEOTIDE SEQUENCE</scope>
</reference>
<name>A0AA35YMR4_LACSI</name>
<dbReference type="AlphaFoldDB" id="A0AA35YMR4"/>
<proteinExistence type="predicted"/>
<evidence type="ECO:0000313" key="2">
    <source>
        <dbReference type="Proteomes" id="UP001177003"/>
    </source>
</evidence>
<protein>
    <submittedName>
        <fullName evidence="1">Uncharacterized protein</fullName>
    </submittedName>
</protein>
<dbReference type="EMBL" id="OX465079">
    <property type="protein sequence ID" value="CAI9276692.1"/>
    <property type="molecule type" value="Genomic_DNA"/>
</dbReference>
<sequence>MWERLPSIIPVQPIPAALFRRVGGFPRVFPTTIPSSLIIILLKLLSELAPLLSDDESDQDEETMNMLLPRKDYRALNHNLNMLVRHGEAFSSRNFLNIIIVHEAIMKTLFYKSKRLCEESEKLLKEHAMKMEVETNECYDTEAKIAHEHARKETQIKSVKRELMFVKSELVKIDDEMFLVKGFNFEINKMLVKIIKAKDASHVDYIFSLLDAKLQPMFLKLSIIEGVTNSDASLQQGIGGGNFINIENPYVVQTMERKLEFPKKIVIVYNPLGQTMEKKLEVPKKIVIVYNPLGKQFEVVVPIVLPKLQDLAL</sequence>
<keyword evidence="2" id="KW-1185">Reference proteome</keyword>